<dbReference type="SUPFAM" id="SSF50978">
    <property type="entry name" value="WD40 repeat-like"/>
    <property type="match status" value="1"/>
</dbReference>
<evidence type="ECO:0000256" key="6">
    <source>
        <dbReference type="ARBA" id="ARBA00023187"/>
    </source>
</evidence>
<evidence type="ECO:0000313" key="12">
    <source>
        <dbReference type="Proteomes" id="UP000031516"/>
    </source>
</evidence>
<feature type="repeat" description="WD" evidence="9">
    <location>
        <begin position="131"/>
        <end position="173"/>
    </location>
</feature>
<dbReference type="OrthoDB" id="10257301at2759"/>
<feature type="compositionally biased region" description="Low complexity" evidence="10">
    <location>
        <begin position="8"/>
        <end position="18"/>
    </location>
</feature>
<name>A0A0A8LA38_9SACH</name>
<dbReference type="PANTHER" id="PTHR43979:SF1">
    <property type="entry name" value="PRE-MRNA-PROCESSING FACTOR 17"/>
    <property type="match status" value="1"/>
</dbReference>
<protein>
    <recommendedName>
        <fullName evidence="8">Pre-mRNA-processing factor 17</fullName>
    </recommendedName>
</protein>
<dbReference type="InterPro" id="IPR015943">
    <property type="entry name" value="WD40/YVTN_repeat-like_dom_sf"/>
</dbReference>
<dbReference type="PANTHER" id="PTHR43979">
    <property type="entry name" value="PRE-MRNA-PROCESSING FACTOR 17"/>
    <property type="match status" value="1"/>
</dbReference>
<dbReference type="Gene3D" id="2.130.10.10">
    <property type="entry name" value="YVTN repeat-like/Quinoprotein amine dehydrogenase"/>
    <property type="match status" value="1"/>
</dbReference>
<dbReference type="GO" id="GO:0071013">
    <property type="term" value="C:catalytic step 2 spliceosome"/>
    <property type="evidence" value="ECO:0007669"/>
    <property type="project" value="InterPro"/>
</dbReference>
<dbReference type="PRINTS" id="PR00320">
    <property type="entry name" value="GPROTEINBRPT"/>
</dbReference>
<dbReference type="InterPro" id="IPR032847">
    <property type="entry name" value="PRPF17"/>
</dbReference>
<proteinExistence type="predicted"/>
<dbReference type="SMART" id="SM00320">
    <property type="entry name" value="WD40"/>
    <property type="match status" value="6"/>
</dbReference>
<sequence>MGLIQGYASDSSESSAAEDVPKRSIKPSKAELKCKRLKRKGKGPWAKWDGSSDEDTETLTEHSNESQALDLGGDEDEEASLILEKSKFVGSSERDYLGRNILHPPVNVSVDFNKEPLSFECFLPKNKTAEYIGHKSGTTSLRFIPKTGHLLLSGGNDHVIKLWDFYHERELLRTYEGHAMTIKDLNFTGDGQAFASASFDKKVKIWDTENGSVTKRFNFSSVPNCVSFHPKDKNQLVVGLSNSEIRHYDLRLSERDGEVQKYDHHQGSILALKFFPNGKKLISSSEDKTVRIWENQINIPIKQISGTAQHSMPWIDINPQGQSFCTQSMDNTIYTYSMIPKYKKHPKKSFKGHNTTGYGIHFAFSPDGQYIGSGDSKGQAFIWDWKTTKLLKRFKPFGNSLPVTCVEWNPQETSKFCCAGNDGRIAIFD</sequence>
<evidence type="ECO:0000256" key="1">
    <source>
        <dbReference type="ARBA" id="ARBA00004123"/>
    </source>
</evidence>
<dbReference type="Pfam" id="PF00400">
    <property type="entry name" value="WD40"/>
    <property type="match status" value="5"/>
</dbReference>
<dbReference type="PROSITE" id="PS50294">
    <property type="entry name" value="WD_REPEATS_REGION"/>
    <property type="match status" value="3"/>
</dbReference>
<dbReference type="GO" id="GO:0003729">
    <property type="term" value="F:mRNA binding"/>
    <property type="evidence" value="ECO:0007669"/>
    <property type="project" value="TreeGrafter"/>
</dbReference>
<gene>
    <name evidence="11" type="ORF">KLDO_g3303</name>
</gene>
<evidence type="ECO:0000313" key="11">
    <source>
        <dbReference type="EMBL" id="CDO95055.1"/>
    </source>
</evidence>
<keyword evidence="5" id="KW-0677">Repeat</keyword>
<feature type="region of interest" description="Disordered" evidence="10">
    <location>
        <begin position="1"/>
        <end position="73"/>
    </location>
</feature>
<reference evidence="11 12" key="1">
    <citation type="submission" date="2014-03" db="EMBL/GenBank/DDBJ databases">
        <title>The genome of Kluyveromyces dobzhanskii.</title>
        <authorList>
            <person name="Nystedt B."/>
            <person name="Astrom S."/>
        </authorList>
    </citation>
    <scope>NUCLEOTIDE SEQUENCE [LARGE SCALE GENOMIC DNA]</scope>
    <source>
        <strain evidence="11 12">CBS 2104</strain>
    </source>
</reference>
<evidence type="ECO:0000256" key="8">
    <source>
        <dbReference type="ARBA" id="ARBA00068146"/>
    </source>
</evidence>
<dbReference type="InterPro" id="IPR036322">
    <property type="entry name" value="WD40_repeat_dom_sf"/>
</dbReference>
<evidence type="ECO:0000256" key="10">
    <source>
        <dbReference type="SAM" id="MobiDB-lite"/>
    </source>
</evidence>
<keyword evidence="4" id="KW-0747">Spliceosome</keyword>
<evidence type="ECO:0000256" key="2">
    <source>
        <dbReference type="ARBA" id="ARBA00022574"/>
    </source>
</evidence>
<dbReference type="InterPro" id="IPR020472">
    <property type="entry name" value="WD40_PAC1"/>
</dbReference>
<dbReference type="GO" id="GO:0000398">
    <property type="term" value="P:mRNA splicing, via spliceosome"/>
    <property type="evidence" value="ECO:0007669"/>
    <property type="project" value="InterPro"/>
</dbReference>
<dbReference type="PROSITE" id="PS50082">
    <property type="entry name" value="WD_REPEATS_2"/>
    <property type="match status" value="3"/>
</dbReference>
<evidence type="ECO:0000256" key="5">
    <source>
        <dbReference type="ARBA" id="ARBA00022737"/>
    </source>
</evidence>
<comment type="caution">
    <text evidence="11">The sequence shown here is derived from an EMBL/GenBank/DDBJ whole genome shotgun (WGS) entry which is preliminary data.</text>
</comment>
<dbReference type="FunFam" id="2.130.10.10:FF:000034">
    <property type="entry name" value="Pre-mRNA-processing factor 17, putative"/>
    <property type="match status" value="1"/>
</dbReference>
<feature type="repeat" description="WD" evidence="9">
    <location>
        <begin position="175"/>
        <end position="216"/>
    </location>
</feature>
<evidence type="ECO:0000256" key="3">
    <source>
        <dbReference type="ARBA" id="ARBA00022664"/>
    </source>
</evidence>
<accession>A0A0A8LA38</accession>
<keyword evidence="6" id="KW-0508">mRNA splicing</keyword>
<dbReference type="InterPro" id="IPR001680">
    <property type="entry name" value="WD40_rpt"/>
</dbReference>
<evidence type="ECO:0000256" key="7">
    <source>
        <dbReference type="ARBA" id="ARBA00023242"/>
    </source>
</evidence>
<dbReference type="EMBL" id="CCBQ010000042">
    <property type="protein sequence ID" value="CDO95055.1"/>
    <property type="molecule type" value="Genomic_DNA"/>
</dbReference>
<keyword evidence="12" id="KW-1185">Reference proteome</keyword>
<dbReference type="Proteomes" id="UP000031516">
    <property type="component" value="Unassembled WGS sequence"/>
</dbReference>
<evidence type="ECO:0000256" key="4">
    <source>
        <dbReference type="ARBA" id="ARBA00022728"/>
    </source>
</evidence>
<comment type="subcellular location">
    <subcellularLocation>
        <location evidence="1">Nucleus</location>
    </subcellularLocation>
</comment>
<evidence type="ECO:0000256" key="9">
    <source>
        <dbReference type="PROSITE-ProRule" id="PRU00221"/>
    </source>
</evidence>
<dbReference type="CDD" id="cd00200">
    <property type="entry name" value="WD40"/>
    <property type="match status" value="1"/>
</dbReference>
<keyword evidence="3" id="KW-0507">mRNA processing</keyword>
<dbReference type="AlphaFoldDB" id="A0A0A8LA38"/>
<keyword evidence="7" id="KW-0539">Nucleus</keyword>
<feature type="repeat" description="WD" evidence="9">
    <location>
        <begin position="262"/>
        <end position="294"/>
    </location>
</feature>
<keyword evidence="2 9" id="KW-0853">WD repeat</keyword>
<organism evidence="11 12">
    <name type="scientific">Kluyveromyces dobzhanskii CBS 2104</name>
    <dbReference type="NCBI Taxonomy" id="1427455"/>
    <lineage>
        <taxon>Eukaryota</taxon>
        <taxon>Fungi</taxon>
        <taxon>Dikarya</taxon>
        <taxon>Ascomycota</taxon>
        <taxon>Saccharomycotina</taxon>
        <taxon>Saccharomycetes</taxon>
        <taxon>Saccharomycetales</taxon>
        <taxon>Saccharomycetaceae</taxon>
        <taxon>Kluyveromyces</taxon>
    </lineage>
</organism>